<evidence type="ECO:0000313" key="5">
    <source>
        <dbReference type="Proteomes" id="UP001143347"/>
    </source>
</evidence>
<evidence type="ECO:0000259" key="2">
    <source>
        <dbReference type="Pfam" id="PF00440"/>
    </source>
</evidence>
<feature type="domain" description="PsrA tetracyclin repressor-like C-terminal" evidence="3">
    <location>
        <begin position="94"/>
        <end position="202"/>
    </location>
</feature>
<evidence type="ECO:0000313" key="4">
    <source>
        <dbReference type="EMBL" id="MCX2965570.1"/>
    </source>
</evidence>
<organism evidence="4 5">
    <name type="scientific">Gordonia aquimaris</name>
    <dbReference type="NCBI Taxonomy" id="2984863"/>
    <lineage>
        <taxon>Bacteria</taxon>
        <taxon>Bacillati</taxon>
        <taxon>Actinomycetota</taxon>
        <taxon>Actinomycetes</taxon>
        <taxon>Mycobacteriales</taxon>
        <taxon>Gordoniaceae</taxon>
        <taxon>Gordonia</taxon>
    </lineage>
</organism>
<keyword evidence="5" id="KW-1185">Reference proteome</keyword>
<evidence type="ECO:0000256" key="1">
    <source>
        <dbReference type="ARBA" id="ARBA00023125"/>
    </source>
</evidence>
<dbReference type="InterPro" id="IPR001647">
    <property type="entry name" value="HTH_TetR"/>
</dbReference>
<name>A0A9X3D609_9ACTN</name>
<dbReference type="Pfam" id="PF00440">
    <property type="entry name" value="TetR_N"/>
    <property type="match status" value="1"/>
</dbReference>
<dbReference type="RefSeq" id="WP_266062664.1">
    <property type="nucleotide sequence ID" value="NZ_JAPKFM010000017.1"/>
</dbReference>
<keyword evidence="1" id="KW-0238">DNA-binding</keyword>
<dbReference type="Proteomes" id="UP001143347">
    <property type="component" value="Unassembled WGS sequence"/>
</dbReference>
<feature type="domain" description="HTH tetR-type" evidence="2">
    <location>
        <begin position="16"/>
        <end position="62"/>
    </location>
</feature>
<comment type="caution">
    <text evidence="4">The sequence shown here is derived from an EMBL/GenBank/DDBJ whole genome shotgun (WGS) entry which is preliminary data.</text>
</comment>
<dbReference type="InterPro" id="IPR041586">
    <property type="entry name" value="PsrA_TetR_C"/>
</dbReference>
<reference evidence="4" key="1">
    <citation type="submission" date="2022-10" db="EMBL/GenBank/DDBJ databases">
        <title>WGS of marine actinomycetes from Thailand.</title>
        <authorList>
            <person name="Thawai C."/>
        </authorList>
    </citation>
    <scope>NUCLEOTIDE SEQUENCE</scope>
    <source>
        <strain evidence="4">SW21</strain>
    </source>
</reference>
<evidence type="ECO:0000259" key="3">
    <source>
        <dbReference type="Pfam" id="PF17939"/>
    </source>
</evidence>
<sequence>MTKGRSEQVANTRGLLLRTAERLFAEQGISSVSNRQISEAAGQGNNFAVGYHFGGKLELVRSILAHHNAAIEPIRRTMLADLGSTVQLRDWISCLVRPQTDYLDSLGAPTYFARFCAQITTDPQYGRTLYEQADISDELITLLTGLYSALPALPPSVLEIRDTMARNMIVLTLADHERACADGAATRSWSEVSDQVVDALVGMWLAPVVGPSDDSSPA</sequence>
<proteinExistence type="predicted"/>
<gene>
    <name evidence="4" type="ORF">OSB52_15875</name>
</gene>
<dbReference type="Pfam" id="PF17939">
    <property type="entry name" value="TetR_C_30"/>
    <property type="match status" value="1"/>
</dbReference>
<dbReference type="SUPFAM" id="SSF46689">
    <property type="entry name" value="Homeodomain-like"/>
    <property type="match status" value="1"/>
</dbReference>
<dbReference type="EMBL" id="JAPKFM010000017">
    <property type="protein sequence ID" value="MCX2965570.1"/>
    <property type="molecule type" value="Genomic_DNA"/>
</dbReference>
<dbReference type="Gene3D" id="1.10.357.10">
    <property type="entry name" value="Tetracycline Repressor, domain 2"/>
    <property type="match status" value="1"/>
</dbReference>
<protein>
    <submittedName>
        <fullName evidence="4">TetR family transcriptional regulator</fullName>
    </submittedName>
</protein>
<accession>A0A9X3D609</accession>
<dbReference type="AlphaFoldDB" id="A0A9X3D609"/>
<dbReference type="InterPro" id="IPR009057">
    <property type="entry name" value="Homeodomain-like_sf"/>
</dbReference>
<dbReference type="GO" id="GO:0003677">
    <property type="term" value="F:DNA binding"/>
    <property type="evidence" value="ECO:0007669"/>
    <property type="project" value="UniProtKB-KW"/>
</dbReference>